<evidence type="ECO:0008006" key="3">
    <source>
        <dbReference type="Google" id="ProtNLM"/>
    </source>
</evidence>
<accession>A0ABU1T6J3</accession>
<sequence>MEFKKFKLFEQMKPTIRKEFIFLLFAALITGGCRKIFDLPKEKDYLSNNINFSNKIFEPILGRTNLMGGFNADNSTMPMKFEIVNARFGDGRPVTDLFQKAPTYVWTTAYNGLEKSLEEIEAKRKLEEHALFEIRSSGEFIMWASANNSLIKPRPADSTNFPQDTRYFDLKITNSGGQTVIKDLQVRPWRERPYEPSNDMNLYTGGPAPDPDFPNNPNTRDYIRPFMSNVIGDATDVNLGTNDDENDVIVYIRPFTGGNGHSLRFKVLNKDSVAINPAAFNETKWDKLVHGFNMQKTTEYVQYDVAYPIPLVEVPTAYAPGGSRAHAELKYSRIGFGGGRVVATFGIDFAIYKKGDWEIVFHFKKDNPKFQND</sequence>
<name>A0ABU1T6J3_9SPHI</name>
<protein>
    <recommendedName>
        <fullName evidence="3">DUF5007 domain-containing protein</fullName>
    </recommendedName>
</protein>
<evidence type="ECO:0000313" key="1">
    <source>
        <dbReference type="EMBL" id="MDR6941019.1"/>
    </source>
</evidence>
<dbReference type="Pfam" id="PF16398">
    <property type="entry name" value="DUF5007"/>
    <property type="match status" value="1"/>
</dbReference>
<dbReference type="InterPro" id="IPR032173">
    <property type="entry name" value="DUF5007"/>
</dbReference>
<comment type="caution">
    <text evidence="1">The sequence shown here is derived from an EMBL/GenBank/DDBJ whole genome shotgun (WGS) entry which is preliminary data.</text>
</comment>
<organism evidence="1 2">
    <name type="scientific">Mucilaginibacter pocheonensis</name>
    <dbReference type="NCBI Taxonomy" id="398050"/>
    <lineage>
        <taxon>Bacteria</taxon>
        <taxon>Pseudomonadati</taxon>
        <taxon>Bacteroidota</taxon>
        <taxon>Sphingobacteriia</taxon>
        <taxon>Sphingobacteriales</taxon>
        <taxon>Sphingobacteriaceae</taxon>
        <taxon>Mucilaginibacter</taxon>
    </lineage>
</organism>
<dbReference type="RefSeq" id="WP_310092312.1">
    <property type="nucleotide sequence ID" value="NZ_JAVDUU010000001.1"/>
</dbReference>
<proteinExistence type="predicted"/>
<keyword evidence="2" id="KW-1185">Reference proteome</keyword>
<reference evidence="1 2" key="1">
    <citation type="submission" date="2023-07" db="EMBL/GenBank/DDBJ databases">
        <title>Sorghum-associated microbial communities from plants grown in Nebraska, USA.</title>
        <authorList>
            <person name="Schachtman D."/>
        </authorList>
    </citation>
    <scope>NUCLEOTIDE SEQUENCE [LARGE SCALE GENOMIC DNA]</scope>
    <source>
        <strain evidence="1 2">3262</strain>
    </source>
</reference>
<evidence type="ECO:0000313" key="2">
    <source>
        <dbReference type="Proteomes" id="UP001247620"/>
    </source>
</evidence>
<dbReference type="EMBL" id="JAVDUU010000001">
    <property type="protein sequence ID" value="MDR6941019.1"/>
    <property type="molecule type" value="Genomic_DNA"/>
</dbReference>
<dbReference type="PROSITE" id="PS51257">
    <property type="entry name" value="PROKAR_LIPOPROTEIN"/>
    <property type="match status" value="1"/>
</dbReference>
<dbReference type="Proteomes" id="UP001247620">
    <property type="component" value="Unassembled WGS sequence"/>
</dbReference>
<gene>
    <name evidence="1" type="ORF">J2W55_000847</name>
</gene>